<protein>
    <submittedName>
        <fullName evidence="2">Sphinganine C4-monooxygenase 1-like</fullName>
    </submittedName>
</protein>
<evidence type="ECO:0000313" key="3">
    <source>
        <dbReference type="Proteomes" id="UP000594638"/>
    </source>
</evidence>
<accession>A0A8S0UKP6</accession>
<feature type="transmembrane region" description="Helical" evidence="1">
    <location>
        <begin position="6"/>
        <end position="24"/>
    </location>
</feature>
<reference evidence="2 3" key="1">
    <citation type="submission" date="2019-12" db="EMBL/GenBank/DDBJ databases">
        <authorList>
            <person name="Alioto T."/>
            <person name="Alioto T."/>
            <person name="Gomez Garrido J."/>
        </authorList>
    </citation>
    <scope>NUCLEOTIDE SEQUENCE [LARGE SCALE GENOMIC DNA]</scope>
</reference>
<dbReference type="EMBL" id="CACTIH010009044">
    <property type="protein sequence ID" value="CAA3020771.1"/>
    <property type="molecule type" value="Genomic_DNA"/>
</dbReference>
<sequence length="127" mass="14684">MLGTFAPIVVYWVYLGIFVMLDSLKNYRLHSKIDKDEKDLVSKPIIWVWRRKKKAINEIPSPKSCSPLSSISTNTTTWFPQLVLPCYSSPQHRAASLLPDTTSITFTRLCHPINHTLMLTYFTSIRR</sequence>
<proteinExistence type="predicted"/>
<evidence type="ECO:0000256" key="1">
    <source>
        <dbReference type="SAM" id="Phobius"/>
    </source>
</evidence>
<keyword evidence="1" id="KW-1133">Transmembrane helix</keyword>
<name>A0A8S0UKP6_OLEEU</name>
<gene>
    <name evidence="2" type="ORF">OLEA9_D003528</name>
</gene>
<comment type="caution">
    <text evidence="2">The sequence shown here is derived from an EMBL/GenBank/DDBJ whole genome shotgun (WGS) entry which is preliminary data.</text>
</comment>
<keyword evidence="1" id="KW-0472">Membrane</keyword>
<dbReference type="Proteomes" id="UP000594638">
    <property type="component" value="Unassembled WGS sequence"/>
</dbReference>
<keyword evidence="1" id="KW-0812">Transmembrane</keyword>
<organism evidence="2 3">
    <name type="scientific">Olea europaea subsp. europaea</name>
    <dbReference type="NCBI Taxonomy" id="158383"/>
    <lineage>
        <taxon>Eukaryota</taxon>
        <taxon>Viridiplantae</taxon>
        <taxon>Streptophyta</taxon>
        <taxon>Embryophyta</taxon>
        <taxon>Tracheophyta</taxon>
        <taxon>Spermatophyta</taxon>
        <taxon>Magnoliopsida</taxon>
        <taxon>eudicotyledons</taxon>
        <taxon>Gunneridae</taxon>
        <taxon>Pentapetalae</taxon>
        <taxon>asterids</taxon>
        <taxon>lamiids</taxon>
        <taxon>Lamiales</taxon>
        <taxon>Oleaceae</taxon>
        <taxon>Oleeae</taxon>
        <taxon>Olea</taxon>
    </lineage>
</organism>
<evidence type="ECO:0000313" key="2">
    <source>
        <dbReference type="EMBL" id="CAA3020771.1"/>
    </source>
</evidence>
<dbReference type="AlphaFoldDB" id="A0A8S0UKP6"/>
<feature type="non-terminal residue" evidence="2">
    <location>
        <position position="127"/>
    </location>
</feature>
<keyword evidence="3" id="KW-1185">Reference proteome</keyword>
<dbReference type="OrthoDB" id="1730905at2759"/>
<dbReference type="Gramene" id="OE9D003528T1">
    <property type="protein sequence ID" value="OE9D003528C1"/>
    <property type="gene ID" value="OE9D003528"/>
</dbReference>